<evidence type="ECO:0000256" key="1">
    <source>
        <dbReference type="SAM" id="MobiDB-lite"/>
    </source>
</evidence>
<proteinExistence type="predicted"/>
<dbReference type="WBParaSite" id="PDA_v2.g17189.t1">
    <property type="protein sequence ID" value="PDA_v2.g17189.t1"/>
    <property type="gene ID" value="PDA_v2.g17189"/>
</dbReference>
<protein>
    <submittedName>
        <fullName evidence="3">Uncharacterized protein</fullName>
    </submittedName>
</protein>
<name>A0A914PML3_9BILA</name>
<sequence>MDTPFITRQKLFSIRYNSSDSELSEGESLQPHHIFEKEHNPNGDTVDDMPPTIRMPISRKSDVKATFSARTFNNPIVKAPRLH</sequence>
<feature type="compositionally biased region" description="Low complexity" evidence="1">
    <location>
        <begin position="19"/>
        <end position="29"/>
    </location>
</feature>
<reference evidence="3" key="1">
    <citation type="submission" date="2022-11" db="UniProtKB">
        <authorList>
            <consortium name="WormBaseParasite"/>
        </authorList>
    </citation>
    <scope>IDENTIFICATION</scope>
</reference>
<feature type="region of interest" description="Disordered" evidence="1">
    <location>
        <begin position="19"/>
        <end position="52"/>
    </location>
</feature>
<evidence type="ECO:0000313" key="3">
    <source>
        <dbReference type="WBParaSite" id="PDA_v2.g17189.t1"/>
    </source>
</evidence>
<evidence type="ECO:0000313" key="2">
    <source>
        <dbReference type="Proteomes" id="UP000887578"/>
    </source>
</evidence>
<keyword evidence="2" id="KW-1185">Reference proteome</keyword>
<accession>A0A914PML3</accession>
<dbReference type="AlphaFoldDB" id="A0A914PML3"/>
<dbReference type="Proteomes" id="UP000887578">
    <property type="component" value="Unplaced"/>
</dbReference>
<organism evidence="2 3">
    <name type="scientific">Panagrolaimus davidi</name>
    <dbReference type="NCBI Taxonomy" id="227884"/>
    <lineage>
        <taxon>Eukaryota</taxon>
        <taxon>Metazoa</taxon>
        <taxon>Ecdysozoa</taxon>
        <taxon>Nematoda</taxon>
        <taxon>Chromadorea</taxon>
        <taxon>Rhabditida</taxon>
        <taxon>Tylenchina</taxon>
        <taxon>Panagrolaimomorpha</taxon>
        <taxon>Panagrolaimoidea</taxon>
        <taxon>Panagrolaimidae</taxon>
        <taxon>Panagrolaimus</taxon>
    </lineage>
</organism>